<feature type="compositionally biased region" description="Basic and acidic residues" evidence="5">
    <location>
        <begin position="599"/>
        <end position="626"/>
    </location>
</feature>
<feature type="compositionally biased region" description="Polar residues" evidence="5">
    <location>
        <begin position="551"/>
        <end position="564"/>
    </location>
</feature>
<dbReference type="eggNOG" id="ENOG502QVVF">
    <property type="taxonomic scope" value="Eukaryota"/>
</dbReference>
<feature type="compositionally biased region" description="Basic and acidic residues" evidence="5">
    <location>
        <begin position="444"/>
        <end position="463"/>
    </location>
</feature>
<keyword evidence="3 4" id="KW-0440">LIM domain</keyword>
<evidence type="ECO:0000313" key="8">
    <source>
        <dbReference type="Ensembl" id="ENSLACP00000023248.1"/>
    </source>
</evidence>
<feature type="compositionally biased region" description="Polar residues" evidence="5">
    <location>
        <begin position="56"/>
        <end position="69"/>
    </location>
</feature>
<keyword evidence="2 4" id="KW-0862">Zinc</keyword>
<keyword evidence="9" id="KW-1185">Reference proteome</keyword>
<dbReference type="PANTHER" id="PTHR23167:SF87">
    <property type="entry name" value="MICAL-LIKE PROTEIN 2"/>
    <property type="match status" value="1"/>
</dbReference>
<dbReference type="PROSITE" id="PS51848">
    <property type="entry name" value="BMERB"/>
    <property type="match status" value="1"/>
</dbReference>
<dbReference type="EMBL" id="AFYH01097953">
    <property type="status" value="NOT_ANNOTATED_CDS"/>
    <property type="molecule type" value="Genomic_DNA"/>
</dbReference>
<dbReference type="PANTHER" id="PTHR23167">
    <property type="entry name" value="CALPONIN HOMOLOGY DOMAIN-CONTAINING PROTEIN DDB_G0272472-RELATED"/>
    <property type="match status" value="1"/>
</dbReference>
<dbReference type="InterPro" id="IPR050540">
    <property type="entry name" value="F-actin_Monoox_Mical"/>
</dbReference>
<feature type="compositionally biased region" description="Low complexity" evidence="5">
    <location>
        <begin position="378"/>
        <end position="387"/>
    </location>
</feature>
<reference evidence="9" key="1">
    <citation type="submission" date="2011-08" db="EMBL/GenBank/DDBJ databases">
        <title>The draft genome of Latimeria chalumnae.</title>
        <authorList>
            <person name="Di Palma F."/>
            <person name="Alfoldi J."/>
            <person name="Johnson J."/>
            <person name="Berlin A."/>
            <person name="Gnerre S."/>
            <person name="Jaffe D."/>
            <person name="MacCallum I."/>
            <person name="Young S."/>
            <person name="Walker B.J."/>
            <person name="Lander E."/>
            <person name="Lindblad-Toh K."/>
        </authorList>
    </citation>
    <scope>NUCLEOTIDE SEQUENCE [LARGE SCALE GENOMIC DNA]</scope>
    <source>
        <strain evidence="9">Wild caught</strain>
    </source>
</reference>
<dbReference type="GO" id="GO:0046872">
    <property type="term" value="F:metal ion binding"/>
    <property type="evidence" value="ECO:0007669"/>
    <property type="project" value="UniProtKB-KW"/>
</dbReference>
<feature type="domain" description="LIM zinc-binding" evidence="6">
    <location>
        <begin position="115"/>
        <end position="177"/>
    </location>
</feature>
<feature type="region of interest" description="Disordered" evidence="5">
    <location>
        <begin position="501"/>
        <end position="626"/>
    </location>
</feature>
<dbReference type="InterPro" id="IPR022735">
    <property type="entry name" value="bMERB_dom"/>
</dbReference>
<dbReference type="Bgee" id="ENSLACG00000013618">
    <property type="expression patterns" value="Expressed in pectoral fin and 5 other cell types or tissues"/>
</dbReference>
<feature type="domain" description="BMERB" evidence="7">
    <location>
        <begin position="615"/>
        <end position="762"/>
    </location>
</feature>
<dbReference type="EMBL" id="AFYH01097954">
    <property type="status" value="NOT_ANNOTATED_CDS"/>
    <property type="molecule type" value="Genomic_DNA"/>
</dbReference>
<dbReference type="GeneTree" id="ENSGT00940000160222"/>
<evidence type="ECO:0000256" key="4">
    <source>
        <dbReference type="PROSITE-ProRule" id="PRU00125"/>
    </source>
</evidence>
<dbReference type="EMBL" id="AFYH01097957">
    <property type="status" value="NOT_ANNOTATED_CDS"/>
    <property type="molecule type" value="Genomic_DNA"/>
</dbReference>
<feature type="compositionally biased region" description="Polar residues" evidence="5">
    <location>
        <begin position="464"/>
        <end position="474"/>
    </location>
</feature>
<dbReference type="CDD" id="cd09444">
    <property type="entry name" value="LIM_Mical_like_1"/>
    <property type="match status" value="1"/>
</dbReference>
<evidence type="ECO:0000256" key="5">
    <source>
        <dbReference type="SAM" id="MobiDB-lite"/>
    </source>
</evidence>
<dbReference type="EMBL" id="AFYH01097952">
    <property type="status" value="NOT_ANNOTATED_CDS"/>
    <property type="molecule type" value="Genomic_DNA"/>
</dbReference>
<reference evidence="8" key="3">
    <citation type="submission" date="2025-09" db="UniProtKB">
        <authorList>
            <consortium name="Ensembl"/>
        </authorList>
    </citation>
    <scope>IDENTIFICATION</scope>
</reference>
<sequence>MVALKVPDRLSILTYVSQYYNYFHGRSPIGGMAGIKRPSSEPSEEPVGKKAVSQPIKPSTTKPVPSQPSKHAPALVTAEVPTPAPRTVVPMPNKTPIQQNKVLADVANKTGSLSSNCAICRNHVHLVQRHLVDGKLYHRNCFRCKQCSNILLSGTYKAGPEPGTFICTSHHSNTQNKPARVSTTTRTTAVSNKPALDTGTTGLWNKTVFTTTVNSMGASSLGTEVNKPETGTVTMSSKTTGSSGTSVIRNSSPVTPGGNKFKPSEASTPKKVWTPTAEKTQTARELFFQSGSQTPGDSEREKARSFLQNNIPAEGSNRSPGPSSSIYSGVKSPGFQFTSRIGSNVSRSDTPSQKVDGKTGQSAALEQPRLRPVSAIEPSFQSQFSPSRSGTGRPSEEKKPVTRSLSIDHRTVSASPEEKSSESPADWRSRLKPVEKGPFTNRFTDAKEKHPSTINTELKKADTSSRLITTSSNQKPANIPAVTISSNLSGRDVTFSVLTYEDSSTSKPKTVSTPPVSGKGLSPTSTSIQTSSGASTPGSKPQKKRLHVNLDISNGWLNSDSPKSAGQKKPEGSESFSERNDESRKTSWIHSPQSSEQGKVSEDKNSSVAEEKSPTKSQADDVPDKKEIREELREIETQMNDLEHQGVNLEQQLRNCEGEEGEEKLMGSWLELIRKKQLLMRRESELVYLLKQQALEGEQVNVEEEYRRLASIPEKLKTDQDRVREEELLGKYLAIVAGRNAIIDGLDEDRLREEEEDLELQVAMQNLGYHQEPEEVNKRKPLFGIRWSKKWKQKSKKQTP</sequence>
<dbReference type="Gene3D" id="2.10.110.10">
    <property type="entry name" value="Cysteine Rich Protein"/>
    <property type="match status" value="1"/>
</dbReference>
<feature type="compositionally biased region" description="Low complexity" evidence="5">
    <location>
        <begin position="230"/>
        <end position="246"/>
    </location>
</feature>
<feature type="compositionally biased region" description="Polar residues" evidence="5">
    <location>
        <begin position="586"/>
        <end position="598"/>
    </location>
</feature>
<dbReference type="EMBL" id="AFYH01097955">
    <property type="status" value="NOT_ANNOTATED_CDS"/>
    <property type="molecule type" value="Genomic_DNA"/>
</dbReference>
<dbReference type="EMBL" id="AFYH01097959">
    <property type="status" value="NOT_ANNOTATED_CDS"/>
    <property type="molecule type" value="Genomic_DNA"/>
</dbReference>
<evidence type="ECO:0000256" key="1">
    <source>
        <dbReference type="ARBA" id="ARBA00022723"/>
    </source>
</evidence>
<dbReference type="SMART" id="SM01203">
    <property type="entry name" value="DUF3585"/>
    <property type="match status" value="1"/>
</dbReference>
<dbReference type="AlphaFoldDB" id="M3XKJ2"/>
<organism evidence="8 9">
    <name type="scientific">Latimeria chalumnae</name>
    <name type="common">Coelacanth</name>
    <dbReference type="NCBI Taxonomy" id="7897"/>
    <lineage>
        <taxon>Eukaryota</taxon>
        <taxon>Metazoa</taxon>
        <taxon>Chordata</taxon>
        <taxon>Craniata</taxon>
        <taxon>Vertebrata</taxon>
        <taxon>Euteleostomi</taxon>
        <taxon>Coelacanthiformes</taxon>
        <taxon>Coelacanthidae</taxon>
        <taxon>Latimeria</taxon>
    </lineage>
</organism>
<dbReference type="EMBL" id="AFYH01097956">
    <property type="status" value="NOT_ANNOTATED_CDS"/>
    <property type="molecule type" value="Genomic_DNA"/>
</dbReference>
<dbReference type="Proteomes" id="UP000008672">
    <property type="component" value="Unassembled WGS sequence"/>
</dbReference>
<dbReference type="PROSITE" id="PS50023">
    <property type="entry name" value="LIM_DOMAIN_2"/>
    <property type="match status" value="1"/>
</dbReference>
<dbReference type="PROSITE" id="PS00478">
    <property type="entry name" value="LIM_DOMAIN_1"/>
    <property type="match status" value="1"/>
</dbReference>
<keyword evidence="1 4" id="KW-0479">Metal-binding</keyword>
<name>M3XKJ2_LATCH</name>
<reference evidence="8" key="2">
    <citation type="submission" date="2025-08" db="UniProtKB">
        <authorList>
            <consortium name="Ensembl"/>
        </authorList>
    </citation>
    <scope>IDENTIFICATION</scope>
</reference>
<dbReference type="SMART" id="SM00132">
    <property type="entry name" value="LIM"/>
    <property type="match status" value="1"/>
</dbReference>
<feature type="compositionally biased region" description="Polar residues" evidence="5">
    <location>
        <begin position="310"/>
        <end position="327"/>
    </location>
</feature>
<dbReference type="OMA" id="DWFQLIH"/>
<dbReference type="Pfam" id="PF00412">
    <property type="entry name" value="LIM"/>
    <property type="match status" value="1"/>
</dbReference>
<evidence type="ECO:0000256" key="2">
    <source>
        <dbReference type="ARBA" id="ARBA00022833"/>
    </source>
</evidence>
<feature type="compositionally biased region" description="Basic and acidic residues" evidence="5">
    <location>
        <begin position="568"/>
        <end position="585"/>
    </location>
</feature>
<gene>
    <name evidence="8" type="primary">LOC102366013</name>
</gene>
<dbReference type="EMBL" id="AFYH01097951">
    <property type="status" value="NOT_ANNOTATED_CDS"/>
    <property type="molecule type" value="Genomic_DNA"/>
</dbReference>
<proteinExistence type="predicted"/>
<dbReference type="EMBL" id="AFYH01097958">
    <property type="status" value="NOT_ANNOTATED_CDS"/>
    <property type="molecule type" value="Genomic_DNA"/>
</dbReference>
<dbReference type="EMBL" id="AFYH01097960">
    <property type="status" value="NOT_ANNOTATED_CDS"/>
    <property type="molecule type" value="Genomic_DNA"/>
</dbReference>
<evidence type="ECO:0000313" key="9">
    <source>
        <dbReference type="Proteomes" id="UP000008672"/>
    </source>
</evidence>
<feature type="compositionally biased region" description="Polar residues" evidence="5">
    <location>
        <begin position="335"/>
        <end position="364"/>
    </location>
</feature>
<dbReference type="InterPro" id="IPR001781">
    <property type="entry name" value="Znf_LIM"/>
</dbReference>
<feature type="region of interest" description="Disordered" evidence="5">
    <location>
        <begin position="33"/>
        <end position="74"/>
    </location>
</feature>
<feature type="compositionally biased region" description="Polar residues" evidence="5">
    <location>
        <begin position="522"/>
        <end position="539"/>
    </location>
</feature>
<dbReference type="SUPFAM" id="SSF57716">
    <property type="entry name" value="Glucocorticoid receptor-like (DNA-binding domain)"/>
    <property type="match status" value="1"/>
</dbReference>
<feature type="compositionally biased region" description="Low complexity" evidence="5">
    <location>
        <begin position="503"/>
        <end position="517"/>
    </location>
</feature>
<dbReference type="InParanoid" id="M3XKJ2"/>
<evidence type="ECO:0000256" key="3">
    <source>
        <dbReference type="ARBA" id="ARBA00023038"/>
    </source>
</evidence>
<feature type="region of interest" description="Disordered" evidence="5">
    <location>
        <begin position="310"/>
        <end position="474"/>
    </location>
</feature>
<protein>
    <submittedName>
        <fullName evidence="8">MICAL like 2</fullName>
    </submittedName>
</protein>
<dbReference type="Ensembl" id="ENSLACT00000026198.1">
    <property type="protein sequence ID" value="ENSLACP00000023248.1"/>
    <property type="gene ID" value="ENSLACG00000013618.2"/>
</dbReference>
<accession>M3XKJ2</accession>
<feature type="compositionally biased region" description="Basic and acidic residues" evidence="5">
    <location>
        <begin position="394"/>
        <end position="435"/>
    </location>
</feature>
<feature type="region of interest" description="Disordered" evidence="5">
    <location>
        <begin position="220"/>
        <end position="274"/>
    </location>
</feature>
<dbReference type="Pfam" id="PF12130">
    <property type="entry name" value="bMERB_dom"/>
    <property type="match status" value="1"/>
</dbReference>
<evidence type="ECO:0000259" key="7">
    <source>
        <dbReference type="PROSITE" id="PS51848"/>
    </source>
</evidence>
<evidence type="ECO:0000259" key="6">
    <source>
        <dbReference type="PROSITE" id="PS50023"/>
    </source>
</evidence>
<dbReference type="STRING" id="7897.ENSLACP00000023248"/>